<evidence type="ECO:0000313" key="2">
    <source>
        <dbReference type="EMBL" id="KAA0895037.1"/>
    </source>
</evidence>
<name>A0A5A9XPF1_9BACT</name>
<dbReference type="Proteomes" id="UP000324298">
    <property type="component" value="Unassembled WGS sequence"/>
</dbReference>
<dbReference type="CDD" id="cd10941">
    <property type="entry name" value="CE4_PuuE_HpPgdA_like_2"/>
    <property type="match status" value="1"/>
</dbReference>
<dbReference type="OrthoDB" id="5352625at2"/>
<reference evidence="2 3" key="1">
    <citation type="submission" date="2019-04" db="EMBL/GenBank/DDBJ databases">
        <title>Geobacter ruber sp. nov., ferric-reducing bacteria isolated from paddy soil.</title>
        <authorList>
            <person name="Xu Z."/>
            <person name="Masuda Y."/>
            <person name="Itoh H."/>
            <person name="Senoo K."/>
        </authorList>
    </citation>
    <scope>NUCLEOTIDE SEQUENCE [LARGE SCALE GENOMIC DNA]</scope>
    <source>
        <strain evidence="2 3">Red88</strain>
    </source>
</reference>
<dbReference type="SUPFAM" id="SSF88713">
    <property type="entry name" value="Glycoside hydrolase/deacetylase"/>
    <property type="match status" value="1"/>
</dbReference>
<dbReference type="RefSeq" id="WP_149305621.1">
    <property type="nucleotide sequence ID" value="NZ_SRSD01000001.1"/>
</dbReference>
<feature type="domain" description="NodB homology" evidence="1">
    <location>
        <begin position="22"/>
        <end position="278"/>
    </location>
</feature>
<gene>
    <name evidence="2" type="ORF">ET418_00510</name>
</gene>
<keyword evidence="3" id="KW-1185">Reference proteome</keyword>
<dbReference type="PROSITE" id="PS51677">
    <property type="entry name" value="NODB"/>
    <property type="match status" value="1"/>
</dbReference>
<proteinExistence type="predicted"/>
<dbReference type="GO" id="GO:0005975">
    <property type="term" value="P:carbohydrate metabolic process"/>
    <property type="evidence" value="ECO:0007669"/>
    <property type="project" value="InterPro"/>
</dbReference>
<dbReference type="AlphaFoldDB" id="A0A5A9XPF1"/>
<dbReference type="InterPro" id="IPR022560">
    <property type="entry name" value="DUF3473"/>
</dbReference>
<dbReference type="EMBL" id="SRSD01000001">
    <property type="protein sequence ID" value="KAA0895037.1"/>
    <property type="molecule type" value="Genomic_DNA"/>
</dbReference>
<dbReference type="InterPro" id="IPR011330">
    <property type="entry name" value="Glyco_hydro/deAcase_b/a-brl"/>
</dbReference>
<sequence>MAKQAVHSLSVDLEDWFHVCGLKQQPCIPPDDWRVHRATEVLLDLFAEFGVKTTFFVLGCVAESDPELVRTIHRQGHEIASHGYSHRLVHELSSAEFVDELQKTEDVIMGITGSLPVGFRAPQWSATAHTPWFDDILAQRGYRYDSSRNPLPFIGDRNAARHPYRIETAHGALWEIPPMVSGSPLGNLPTGGGWGFRLFPFGLIAATVERYGRAGRPAVLYLHPREVDPQGPRLKLPLLKRFASYGTRRDGLPRLRRLLGSYTFTTLREMVDSWQSVS</sequence>
<accession>A0A5A9XPF1</accession>
<evidence type="ECO:0000313" key="3">
    <source>
        <dbReference type="Proteomes" id="UP000324298"/>
    </source>
</evidence>
<dbReference type="InterPro" id="IPR045235">
    <property type="entry name" value="PuuE_HpPgdA-like"/>
</dbReference>
<dbReference type="Pfam" id="PF11959">
    <property type="entry name" value="DUF3473"/>
    <property type="match status" value="1"/>
</dbReference>
<dbReference type="GO" id="GO:0016810">
    <property type="term" value="F:hydrolase activity, acting on carbon-nitrogen (but not peptide) bonds"/>
    <property type="evidence" value="ECO:0007669"/>
    <property type="project" value="InterPro"/>
</dbReference>
<dbReference type="Pfam" id="PF01522">
    <property type="entry name" value="Polysacc_deac_1"/>
    <property type="match status" value="1"/>
</dbReference>
<dbReference type="PANTHER" id="PTHR47561">
    <property type="entry name" value="POLYSACCHARIDE DEACETYLASE FAMILY PROTEIN (AFU_ORTHOLOGUE AFUA_6G05030)"/>
    <property type="match status" value="1"/>
</dbReference>
<evidence type="ECO:0000259" key="1">
    <source>
        <dbReference type="PROSITE" id="PS51677"/>
    </source>
</evidence>
<comment type="caution">
    <text evidence="2">The sequence shown here is derived from an EMBL/GenBank/DDBJ whole genome shotgun (WGS) entry which is preliminary data.</text>
</comment>
<dbReference type="InterPro" id="IPR002509">
    <property type="entry name" value="NODB_dom"/>
</dbReference>
<protein>
    <submittedName>
        <fullName evidence="2">DUF3473 domain-containing protein</fullName>
    </submittedName>
</protein>
<dbReference type="Gene3D" id="3.20.20.370">
    <property type="entry name" value="Glycoside hydrolase/deacetylase"/>
    <property type="match status" value="1"/>
</dbReference>
<dbReference type="PANTHER" id="PTHR47561:SF1">
    <property type="entry name" value="POLYSACCHARIDE DEACETYLASE FAMILY PROTEIN (AFU_ORTHOLOGUE AFUA_6G05030)"/>
    <property type="match status" value="1"/>
</dbReference>
<organism evidence="2 3">
    <name type="scientific">Oryzomonas rubra</name>
    <dbReference type="NCBI Taxonomy" id="2509454"/>
    <lineage>
        <taxon>Bacteria</taxon>
        <taxon>Pseudomonadati</taxon>
        <taxon>Thermodesulfobacteriota</taxon>
        <taxon>Desulfuromonadia</taxon>
        <taxon>Geobacterales</taxon>
        <taxon>Geobacteraceae</taxon>
        <taxon>Oryzomonas</taxon>
    </lineage>
</organism>